<dbReference type="PANTHER" id="PTHR24148">
    <property type="entry name" value="ANKYRIN REPEAT DOMAIN-CONTAINING PROTEIN 39 HOMOLOG-RELATED"/>
    <property type="match status" value="1"/>
</dbReference>
<dbReference type="EMBL" id="MU003727">
    <property type="protein sequence ID" value="KAF2801805.1"/>
    <property type="molecule type" value="Genomic_DNA"/>
</dbReference>
<feature type="domain" description="Ig-like" evidence="2">
    <location>
        <begin position="74"/>
        <end position="191"/>
    </location>
</feature>
<dbReference type="PROSITE" id="PS50835">
    <property type="entry name" value="IG_LIKE"/>
    <property type="match status" value="1"/>
</dbReference>
<sequence length="757" mass="86927">METIRTSVSAFVNRIHERAVTNLEVMFVSSLFIAFIIFHRRNYRQSHRQEPAVIYRPLNERRNEIRVLSFDPQPTRSVSLSLDDLDREGKDVRGAPAGDLLECTIEHVSLDAMSIAWQRHQNSRDSLRWQDSFSSIIDDRDALINRQWSELPSSYFGDWSYLNLFRYEWGDFECLSYTWGNQTTRKKIRINGTITDVPENLETALRHLRALPETRVGMRYWVDALCINQDDVSEKSYQVKRMGEIYGRCRSVIAWLGRPGPFNTDELAVLVMKTILRYWTSFTTTAGIDMVLNREMAFCDYLGANEIWPSRQEWSAFSHFLSRPYWRRLWIIQELASNHNSTLFICGHHPITRSMIRAAVFLARYRSHIIDNMLEPGIGLRQTLQKRHFFIKSRHVEALTLLVSNTNLASGLDTLLDLCQTADSSDPRDKIYGLMGLFDNAISSRVKPDYRLSERQVFTHFAKTLIEATRRLDLLFCWSAPTIPDAWPSWVPRWTRAHDRYPFEWLNDRRAVKTRTSAFYSARILFNRILFVRGYLIDTIDGTASSGSDSDGVLQPQELGNLHSGYHIRHYKTTDGVSDALCRTLLMNHPLYKPAFNILAAGRMSSLQTQYQNVRTLSDSIREDTEIHGFRKWCRANREFVVFGKQLNEYISGPVANSTEATPSVNDDSENINLVVLSLSGRRLIITATGYLGLAPKASQTGDIIATVLGCSFPVIFRPCGDLYRVVGECYVDGLMDDEAMDLAIEGKISQRLIGII</sequence>
<dbReference type="Proteomes" id="UP000504636">
    <property type="component" value="Unplaced"/>
</dbReference>
<evidence type="ECO:0000256" key="1">
    <source>
        <dbReference type="SAM" id="Phobius"/>
    </source>
</evidence>
<dbReference type="AlphaFoldDB" id="A0A6A6Y0P9"/>
<reference evidence="3 5" key="1">
    <citation type="journal article" date="2020" name="Stud. Mycol.">
        <title>101 Dothideomycetes genomes: a test case for predicting lifestyles and emergence of pathogens.</title>
        <authorList>
            <person name="Haridas S."/>
            <person name="Albert R."/>
            <person name="Binder M."/>
            <person name="Bloem J."/>
            <person name="Labutti K."/>
            <person name="Salamov A."/>
            <person name="Andreopoulos B."/>
            <person name="Baker S."/>
            <person name="Barry K."/>
            <person name="Bills G."/>
            <person name="Bluhm B."/>
            <person name="Cannon C."/>
            <person name="Castanera R."/>
            <person name="Culley D."/>
            <person name="Daum C."/>
            <person name="Ezra D."/>
            <person name="Gonzalez J."/>
            <person name="Henrissat B."/>
            <person name="Kuo A."/>
            <person name="Liang C."/>
            <person name="Lipzen A."/>
            <person name="Lutzoni F."/>
            <person name="Magnuson J."/>
            <person name="Mondo S."/>
            <person name="Nolan M."/>
            <person name="Ohm R."/>
            <person name="Pangilinan J."/>
            <person name="Park H.-J."/>
            <person name="Ramirez L."/>
            <person name="Alfaro M."/>
            <person name="Sun H."/>
            <person name="Tritt A."/>
            <person name="Yoshinaga Y."/>
            <person name="Zwiers L.-H."/>
            <person name="Turgeon B."/>
            <person name="Goodwin S."/>
            <person name="Spatafora J."/>
            <person name="Crous P."/>
            <person name="Grigoriev I."/>
        </authorList>
    </citation>
    <scope>NUCLEOTIDE SEQUENCE</scope>
    <source>
        <strain evidence="3 5">CBS 304.34</strain>
    </source>
</reference>
<evidence type="ECO:0000313" key="5">
    <source>
        <dbReference type="RefSeq" id="XP_033568769.1"/>
    </source>
</evidence>
<keyword evidence="4" id="KW-1185">Reference proteome</keyword>
<dbReference type="RefSeq" id="XP_033568769.1">
    <property type="nucleotide sequence ID" value="XM_033713372.1"/>
</dbReference>
<dbReference type="PANTHER" id="PTHR24148:SF73">
    <property type="entry name" value="HET DOMAIN PROTEIN (AFU_ORTHOLOGUE AFUA_8G01020)"/>
    <property type="match status" value="1"/>
</dbReference>
<accession>A0A6A6Y0P9</accession>
<evidence type="ECO:0000313" key="4">
    <source>
        <dbReference type="Proteomes" id="UP000504636"/>
    </source>
</evidence>
<evidence type="ECO:0000313" key="3">
    <source>
        <dbReference type="EMBL" id="KAF2801805.1"/>
    </source>
</evidence>
<gene>
    <name evidence="3 5" type="ORF">BDZ99DRAFT_213340</name>
</gene>
<feature type="transmembrane region" description="Helical" evidence="1">
    <location>
        <begin position="20"/>
        <end position="38"/>
    </location>
</feature>
<dbReference type="Pfam" id="PF06985">
    <property type="entry name" value="HET"/>
    <property type="match status" value="1"/>
</dbReference>
<name>A0A6A6Y0P9_9PEZI</name>
<reference evidence="5" key="3">
    <citation type="submission" date="2025-04" db="UniProtKB">
        <authorList>
            <consortium name="RefSeq"/>
        </authorList>
    </citation>
    <scope>IDENTIFICATION</scope>
    <source>
        <strain evidence="5">CBS 304.34</strain>
    </source>
</reference>
<keyword evidence="1" id="KW-1133">Transmembrane helix</keyword>
<dbReference type="OrthoDB" id="2157530at2759"/>
<dbReference type="InterPro" id="IPR007110">
    <property type="entry name" value="Ig-like_dom"/>
</dbReference>
<dbReference type="Pfam" id="PF26639">
    <property type="entry name" value="Het-6_barrel"/>
    <property type="match status" value="1"/>
</dbReference>
<reference evidence="5" key="2">
    <citation type="submission" date="2020-04" db="EMBL/GenBank/DDBJ databases">
        <authorList>
            <consortium name="NCBI Genome Project"/>
        </authorList>
    </citation>
    <scope>NUCLEOTIDE SEQUENCE</scope>
    <source>
        <strain evidence="5">CBS 304.34</strain>
    </source>
</reference>
<evidence type="ECO:0000259" key="2">
    <source>
        <dbReference type="PROSITE" id="PS50835"/>
    </source>
</evidence>
<keyword evidence="1" id="KW-0812">Transmembrane</keyword>
<dbReference type="InterPro" id="IPR052895">
    <property type="entry name" value="HetReg/Transcr_Mod"/>
</dbReference>
<keyword evidence="1" id="KW-0472">Membrane</keyword>
<protein>
    <submittedName>
        <fullName evidence="3 5">HET-domain-containing protein</fullName>
    </submittedName>
</protein>
<proteinExistence type="predicted"/>
<dbReference type="InterPro" id="IPR010730">
    <property type="entry name" value="HET"/>
</dbReference>
<organism evidence="3">
    <name type="scientific">Mytilinidion resinicola</name>
    <dbReference type="NCBI Taxonomy" id="574789"/>
    <lineage>
        <taxon>Eukaryota</taxon>
        <taxon>Fungi</taxon>
        <taxon>Dikarya</taxon>
        <taxon>Ascomycota</taxon>
        <taxon>Pezizomycotina</taxon>
        <taxon>Dothideomycetes</taxon>
        <taxon>Pleosporomycetidae</taxon>
        <taxon>Mytilinidiales</taxon>
        <taxon>Mytilinidiaceae</taxon>
        <taxon>Mytilinidion</taxon>
    </lineage>
</organism>
<dbReference type="GeneID" id="54454265"/>